<name>A0A0E2E2P2_TREDN</name>
<dbReference type="PATRIC" id="fig|999432.5.peg.2116"/>
<protein>
    <submittedName>
        <fullName evidence="2">Uncharacterized protein</fullName>
    </submittedName>
</protein>
<comment type="caution">
    <text evidence="2">The sequence shown here is derived from an EMBL/GenBank/DDBJ whole genome shotgun (WGS) entry which is preliminary data.</text>
</comment>
<keyword evidence="1" id="KW-0812">Transmembrane</keyword>
<dbReference type="HOGENOM" id="CLU_145936_0_0_12"/>
<dbReference type="Proteomes" id="UP000011705">
    <property type="component" value="Chromosome"/>
</dbReference>
<dbReference type="AlphaFoldDB" id="A0A0E2E2P2"/>
<gene>
    <name evidence="2" type="ORF">HMPREF9726_02037</name>
</gene>
<dbReference type="RefSeq" id="WP_002685427.1">
    <property type="nucleotide sequence ID" value="NZ_CM001795.1"/>
</dbReference>
<keyword evidence="1" id="KW-1133">Transmembrane helix</keyword>
<keyword evidence="1" id="KW-0472">Membrane</keyword>
<evidence type="ECO:0000256" key="1">
    <source>
        <dbReference type="SAM" id="Phobius"/>
    </source>
</evidence>
<dbReference type="EMBL" id="AGDV01000020">
    <property type="protein sequence ID" value="EMB31657.1"/>
    <property type="molecule type" value="Genomic_DNA"/>
</dbReference>
<reference evidence="2" key="1">
    <citation type="submission" date="2012-01" db="EMBL/GenBank/DDBJ databases">
        <title>The Genome Sequence of Treponema denticola H-22.</title>
        <authorList>
            <consortium name="The Broad Institute Genome Sequencing Platform"/>
            <person name="Earl A."/>
            <person name="Ward D."/>
            <person name="Feldgarden M."/>
            <person name="Gevers D."/>
            <person name="Blanton J.M."/>
            <person name="Fenno C.J."/>
            <person name="Baranova O.V."/>
            <person name="Mathney J."/>
            <person name="Dewhirst F.E."/>
            <person name="Izard J."/>
            <person name="Young S.K."/>
            <person name="Zeng Q."/>
            <person name="Gargeya S."/>
            <person name="Fitzgerald M."/>
            <person name="Haas B."/>
            <person name="Abouelleil A."/>
            <person name="Alvarado L."/>
            <person name="Arachchi H.M."/>
            <person name="Berlin A."/>
            <person name="Chapman S.B."/>
            <person name="Gearin G."/>
            <person name="Goldberg J."/>
            <person name="Griggs A."/>
            <person name="Gujja S."/>
            <person name="Hansen M."/>
            <person name="Heiman D."/>
            <person name="Howarth C."/>
            <person name="Larimer J."/>
            <person name="Lui A."/>
            <person name="MacDonald P.J.P."/>
            <person name="McCowen C."/>
            <person name="Montmayeur A."/>
            <person name="Murphy C."/>
            <person name="Neiman D."/>
            <person name="Pearson M."/>
            <person name="Priest M."/>
            <person name="Roberts A."/>
            <person name="Saif S."/>
            <person name="Shea T."/>
            <person name="Sisk P."/>
            <person name="Stolte C."/>
            <person name="Sykes S."/>
            <person name="Wortman J."/>
            <person name="Nusbaum C."/>
            <person name="Birren B."/>
        </authorList>
    </citation>
    <scope>NUCLEOTIDE SEQUENCE [LARGE SCALE GENOMIC DNA]</scope>
    <source>
        <strain evidence="2">H-22</strain>
    </source>
</reference>
<accession>A0A0E2E2P2</accession>
<proteinExistence type="predicted"/>
<organism evidence="2">
    <name type="scientific">Treponema denticola H-22</name>
    <dbReference type="NCBI Taxonomy" id="999432"/>
    <lineage>
        <taxon>Bacteria</taxon>
        <taxon>Pseudomonadati</taxon>
        <taxon>Spirochaetota</taxon>
        <taxon>Spirochaetia</taxon>
        <taxon>Spirochaetales</taxon>
        <taxon>Treponemataceae</taxon>
        <taxon>Treponema</taxon>
    </lineage>
</organism>
<feature type="transmembrane region" description="Helical" evidence="1">
    <location>
        <begin position="6"/>
        <end position="27"/>
    </location>
</feature>
<evidence type="ECO:0000313" key="2">
    <source>
        <dbReference type="EMBL" id="EMB31657.1"/>
    </source>
</evidence>
<sequence length="150" mass="17403">MVIQDITSICSCILGILGLCIAFTQLLKLRKQIDISLLLNVLSIEEQINLRKSKVDDIAHEIEVKLKTGNADTANLISTDEAYLNTALENWFNSLDRLCFCIKKGYFKEKDWKAEYRDYIVEMVKTYPDKFGVSSKYKNIIDLNEKWLRE</sequence>